<evidence type="ECO:0000256" key="5">
    <source>
        <dbReference type="SAM" id="Phobius"/>
    </source>
</evidence>
<proteinExistence type="predicted"/>
<evidence type="ECO:0000256" key="1">
    <source>
        <dbReference type="ARBA" id="ARBA00004141"/>
    </source>
</evidence>
<comment type="caution">
    <text evidence="6">The sequence shown here is derived from an EMBL/GenBank/DDBJ whole genome shotgun (WGS) entry which is preliminary data.</text>
</comment>
<sequence>MACSWKAALRSWLGVLVALAITVVISVLIRTFNLFCSDPLDDLCSQRHATLTVTVLMACLWVVGKPHCAVVAMFPVILLPMMGVGGKKYALDNQYFNHVNFILLGSFLLAFAIEEVGLHHRLALKLLSMVPGDPKLVLLAMMCISALLSAFMSNTATASLMCPLATSLYEEIKGVPPEEDSEEDVESTSEGSGGVVNVAKLGEEEHLKQLFKKIMLGVAYSCSIGGISTKTGTGTNLAFMGIYSNLTGQTISYGRWILVGLPISVLMILAAWMELTLVGGLGRKGYRFPTETLKARYEKLGKTTMPEIVVEVLCVLTVLGWFFRAPAWGPGLSDLFPDPKAFTDATVVLLCTLPLFFIPRTKVTDCGDAFDAPILQWSKIQSKMPMGLFLLIGAGFAISRAFDVSGLSVEIGLELKTAAEHLWFPFFQMVCVLMAACLSQTTSDVAVANILLPITFGVAKSMEIDPLLLMLPVGLACSLPFTLVVSTPPNAIAFQTGLITQKDLLGFGLPLTILGMLILYAGCSLIGFQALGVQV</sequence>
<feature type="transmembrane region" description="Helical" evidence="5">
    <location>
        <begin position="504"/>
        <end position="528"/>
    </location>
</feature>
<comment type="subcellular location">
    <subcellularLocation>
        <location evidence="1">Membrane</location>
        <topology evidence="1">Multi-pass membrane protein</topology>
    </subcellularLocation>
</comment>
<feature type="transmembrane region" description="Helical" evidence="5">
    <location>
        <begin position="384"/>
        <end position="402"/>
    </location>
</feature>
<feature type="transmembrane region" description="Helical" evidence="5">
    <location>
        <begin position="464"/>
        <end position="484"/>
    </location>
</feature>
<dbReference type="Proteomes" id="UP001642464">
    <property type="component" value="Unassembled WGS sequence"/>
</dbReference>
<dbReference type="Pfam" id="PF00939">
    <property type="entry name" value="Na_sulph_symp"/>
    <property type="match status" value="1"/>
</dbReference>
<feature type="transmembrane region" description="Helical" evidence="5">
    <location>
        <begin position="12"/>
        <end position="32"/>
    </location>
</feature>
<protein>
    <submittedName>
        <fullName evidence="6">Solute carrier family 13 member 3 (Na(+)/dicarboxylate cotransporter 3) (NaDC-3) (RNaDC3) (Sodium-dependent high-affinity dicarboxylate transporter 2)</fullName>
    </submittedName>
</protein>
<feature type="transmembrane region" description="Helical" evidence="5">
    <location>
        <begin position="53"/>
        <end position="78"/>
    </location>
</feature>
<feature type="transmembrane region" description="Helical" evidence="5">
    <location>
        <begin position="98"/>
        <end position="116"/>
    </location>
</feature>
<evidence type="ECO:0000256" key="4">
    <source>
        <dbReference type="ARBA" id="ARBA00023136"/>
    </source>
</evidence>
<dbReference type="EMBL" id="CAXAMM010003125">
    <property type="protein sequence ID" value="CAK8998697.1"/>
    <property type="molecule type" value="Genomic_DNA"/>
</dbReference>
<organism evidence="6 7">
    <name type="scientific">Durusdinium trenchii</name>
    <dbReference type="NCBI Taxonomy" id="1381693"/>
    <lineage>
        <taxon>Eukaryota</taxon>
        <taxon>Sar</taxon>
        <taxon>Alveolata</taxon>
        <taxon>Dinophyceae</taxon>
        <taxon>Suessiales</taxon>
        <taxon>Symbiodiniaceae</taxon>
        <taxon>Durusdinium</taxon>
    </lineage>
</organism>
<feature type="transmembrane region" description="Helical" evidence="5">
    <location>
        <begin position="422"/>
        <end position="452"/>
    </location>
</feature>
<evidence type="ECO:0000256" key="3">
    <source>
        <dbReference type="ARBA" id="ARBA00022989"/>
    </source>
</evidence>
<feature type="transmembrane region" description="Helical" evidence="5">
    <location>
        <begin position="308"/>
        <end position="329"/>
    </location>
</feature>
<keyword evidence="3 5" id="KW-1133">Transmembrane helix</keyword>
<keyword evidence="7" id="KW-1185">Reference proteome</keyword>
<accession>A0ABP0I817</accession>
<feature type="transmembrane region" description="Helical" evidence="5">
    <location>
        <begin position="256"/>
        <end position="278"/>
    </location>
</feature>
<feature type="transmembrane region" description="Helical" evidence="5">
    <location>
        <begin position="341"/>
        <end position="358"/>
    </location>
</feature>
<reference evidence="6 7" key="1">
    <citation type="submission" date="2024-02" db="EMBL/GenBank/DDBJ databases">
        <authorList>
            <person name="Chen Y."/>
            <person name="Shah S."/>
            <person name="Dougan E. K."/>
            <person name="Thang M."/>
            <person name="Chan C."/>
        </authorList>
    </citation>
    <scope>NUCLEOTIDE SEQUENCE [LARGE SCALE GENOMIC DNA]</scope>
</reference>
<keyword evidence="4 5" id="KW-0472">Membrane</keyword>
<keyword evidence="2 5" id="KW-0812">Transmembrane</keyword>
<dbReference type="PANTHER" id="PTHR10283">
    <property type="entry name" value="SOLUTE CARRIER FAMILY 13 MEMBER"/>
    <property type="match status" value="1"/>
</dbReference>
<evidence type="ECO:0000256" key="2">
    <source>
        <dbReference type="ARBA" id="ARBA00022692"/>
    </source>
</evidence>
<evidence type="ECO:0000313" key="6">
    <source>
        <dbReference type="EMBL" id="CAK8998697.1"/>
    </source>
</evidence>
<dbReference type="PANTHER" id="PTHR10283:SF82">
    <property type="entry name" value="SOLUTE CARRIER FAMILY 13 MEMBER 2"/>
    <property type="match status" value="1"/>
</dbReference>
<feature type="transmembrane region" description="Helical" evidence="5">
    <location>
        <begin position="136"/>
        <end position="153"/>
    </location>
</feature>
<evidence type="ECO:0000313" key="7">
    <source>
        <dbReference type="Proteomes" id="UP001642464"/>
    </source>
</evidence>
<gene>
    <name evidence="6" type="ORF">SCF082_LOCUS5741</name>
</gene>
<dbReference type="InterPro" id="IPR001898">
    <property type="entry name" value="SLC13A/DASS"/>
</dbReference>
<name>A0ABP0I817_9DINO</name>